<dbReference type="AlphaFoldDB" id="A0A6B9ZBN9"/>
<sequence length="186" mass="21247">MKTVLLLLCITALATACNQQPGKSESGYTDTGNTVVTTTDAALDYPYKMRESYKDWQPGDKKNGLLVMKMLKAWETKNLSECASYFGDSVYFNMDYFRKVARHDSLPAMLEESWANYASVKLDVDDWESVISKDKKEEWVTIWYKQTWIDKKGKTDSLAIVNDAKIANGKIVVFDETIRHFPTAKK</sequence>
<reference evidence="2 3" key="1">
    <citation type="submission" date="2020-01" db="EMBL/GenBank/DDBJ databases">
        <title>Complete genome sequence of Chitinophaga sp. H33E-04 isolated from quinoa roots.</title>
        <authorList>
            <person name="Weon H.-Y."/>
            <person name="Lee S.A."/>
        </authorList>
    </citation>
    <scope>NUCLEOTIDE SEQUENCE [LARGE SCALE GENOMIC DNA]</scope>
    <source>
        <strain evidence="2 3">H33E-04</strain>
    </source>
</reference>
<name>A0A6B9ZBN9_9BACT</name>
<protein>
    <recommendedName>
        <fullName evidence="4">Nuclear transport factor 2 family protein</fullName>
    </recommendedName>
</protein>
<feature type="chain" id="PRO_5025566759" description="Nuclear transport factor 2 family protein" evidence="1">
    <location>
        <begin position="17"/>
        <end position="186"/>
    </location>
</feature>
<feature type="signal peptide" evidence="1">
    <location>
        <begin position="1"/>
        <end position="16"/>
    </location>
</feature>
<dbReference type="InterPro" id="IPR032710">
    <property type="entry name" value="NTF2-like_dom_sf"/>
</dbReference>
<gene>
    <name evidence="2" type="ORF">GWR21_08975</name>
</gene>
<dbReference type="KEGG" id="chih:GWR21_08975"/>
<evidence type="ECO:0000256" key="1">
    <source>
        <dbReference type="SAM" id="SignalP"/>
    </source>
</evidence>
<keyword evidence="1" id="KW-0732">Signal</keyword>
<dbReference type="EMBL" id="CP048113">
    <property type="protein sequence ID" value="QHS59718.1"/>
    <property type="molecule type" value="Genomic_DNA"/>
</dbReference>
<dbReference type="Proteomes" id="UP000476411">
    <property type="component" value="Chromosome"/>
</dbReference>
<evidence type="ECO:0000313" key="2">
    <source>
        <dbReference type="EMBL" id="QHS59718.1"/>
    </source>
</evidence>
<dbReference type="Gene3D" id="3.10.450.50">
    <property type="match status" value="1"/>
</dbReference>
<dbReference type="SUPFAM" id="SSF54427">
    <property type="entry name" value="NTF2-like"/>
    <property type="match status" value="1"/>
</dbReference>
<evidence type="ECO:0008006" key="4">
    <source>
        <dbReference type="Google" id="ProtNLM"/>
    </source>
</evidence>
<accession>A0A6B9ZBN9</accession>
<dbReference type="RefSeq" id="WP_162331413.1">
    <property type="nucleotide sequence ID" value="NZ_CP048113.1"/>
</dbReference>
<evidence type="ECO:0000313" key="3">
    <source>
        <dbReference type="Proteomes" id="UP000476411"/>
    </source>
</evidence>
<keyword evidence="3" id="KW-1185">Reference proteome</keyword>
<organism evidence="2 3">
    <name type="scientific">Chitinophaga agri</name>
    <dbReference type="NCBI Taxonomy" id="2703787"/>
    <lineage>
        <taxon>Bacteria</taxon>
        <taxon>Pseudomonadati</taxon>
        <taxon>Bacteroidota</taxon>
        <taxon>Chitinophagia</taxon>
        <taxon>Chitinophagales</taxon>
        <taxon>Chitinophagaceae</taxon>
        <taxon>Chitinophaga</taxon>
    </lineage>
</organism>
<dbReference type="PROSITE" id="PS51257">
    <property type="entry name" value="PROKAR_LIPOPROTEIN"/>
    <property type="match status" value="1"/>
</dbReference>
<proteinExistence type="predicted"/>